<dbReference type="InterPro" id="IPR008979">
    <property type="entry name" value="Galactose-bd-like_sf"/>
</dbReference>
<dbReference type="InterPro" id="IPR006585">
    <property type="entry name" value="FTP1"/>
</dbReference>
<dbReference type="Gene3D" id="2.60.120.260">
    <property type="entry name" value="Galactose-binding domain-like"/>
    <property type="match status" value="1"/>
</dbReference>
<evidence type="ECO:0000256" key="5">
    <source>
        <dbReference type="ARBA" id="ARBA00022734"/>
    </source>
</evidence>
<dbReference type="GO" id="GO:0046872">
    <property type="term" value="F:metal ion binding"/>
    <property type="evidence" value="ECO:0007669"/>
    <property type="project" value="UniProtKB-KW"/>
</dbReference>
<keyword evidence="7" id="KW-1015">Disulfide bond</keyword>
<name>A0AAD9L6C7_RIDPI</name>
<proteinExistence type="inferred from homology"/>
<feature type="domain" description="Fucolectin tachylectin-4 pentraxin-1" evidence="9">
    <location>
        <begin position="27"/>
        <end position="177"/>
    </location>
</feature>
<dbReference type="SUPFAM" id="SSF49785">
    <property type="entry name" value="Galactose-binding domain-like"/>
    <property type="match status" value="1"/>
</dbReference>
<evidence type="ECO:0000256" key="7">
    <source>
        <dbReference type="ARBA" id="ARBA00023157"/>
    </source>
</evidence>
<dbReference type="Pfam" id="PF22633">
    <property type="entry name" value="F5_F8_type_C_2"/>
    <property type="match status" value="1"/>
</dbReference>
<comment type="function">
    <text evidence="1">Acts as a defensive agent. Recognizes blood group fucosylated oligosaccharides including A, B, H and Lewis B-type antigens. Does not recognize Lewis A antigen and has low affinity for monovalent haptens.</text>
</comment>
<dbReference type="InterPro" id="IPR051941">
    <property type="entry name" value="BG_Antigen-Binding_Lectin"/>
</dbReference>
<evidence type="ECO:0000259" key="9">
    <source>
        <dbReference type="SMART" id="SM00607"/>
    </source>
</evidence>
<sequence length="179" mass="20070">MDVLREALVMFWLVLVFEFAIEGVRAVDNVALSCPTRQSSVLFGGTSDRANDGNIDGYYSDNSCTFTAALDYPWWAVDLGSERLVRSVIIYNRVDEQPERLRDLRVGMMDTWPTGNNSLLVMDAICATRDGPHPEARLIIPCEKNATGRYLVIQLAAVKVTLTLCEVEVFVQCKYIDVL</sequence>
<keyword evidence="11" id="KW-1185">Reference proteome</keyword>
<evidence type="ECO:0000256" key="4">
    <source>
        <dbReference type="ARBA" id="ARBA00022723"/>
    </source>
</evidence>
<keyword evidence="4" id="KW-0479">Metal-binding</keyword>
<evidence type="ECO:0000256" key="2">
    <source>
        <dbReference type="ARBA" id="ARBA00010147"/>
    </source>
</evidence>
<evidence type="ECO:0000313" key="11">
    <source>
        <dbReference type="Proteomes" id="UP001209878"/>
    </source>
</evidence>
<feature type="chain" id="PRO_5042268128" description="Fucolectin tachylectin-4 pentraxin-1 domain-containing protein" evidence="8">
    <location>
        <begin position="27"/>
        <end position="179"/>
    </location>
</feature>
<evidence type="ECO:0000313" key="10">
    <source>
        <dbReference type="EMBL" id="KAK2183193.1"/>
    </source>
</evidence>
<dbReference type="PANTHER" id="PTHR45713">
    <property type="entry name" value="FTP DOMAIN-CONTAINING PROTEIN"/>
    <property type="match status" value="1"/>
</dbReference>
<dbReference type="GO" id="GO:0010185">
    <property type="term" value="P:regulation of cellular defense response"/>
    <property type="evidence" value="ECO:0007669"/>
    <property type="project" value="UniProtKB-ARBA"/>
</dbReference>
<protein>
    <recommendedName>
        <fullName evidence="9">Fucolectin tachylectin-4 pentraxin-1 domain-containing protein</fullName>
    </recommendedName>
</protein>
<evidence type="ECO:0000256" key="1">
    <source>
        <dbReference type="ARBA" id="ARBA00002219"/>
    </source>
</evidence>
<reference evidence="10" key="1">
    <citation type="journal article" date="2023" name="Mol. Biol. Evol.">
        <title>Third-Generation Sequencing Reveals the Adaptive Role of the Epigenome in Three Deep-Sea Polychaetes.</title>
        <authorList>
            <person name="Perez M."/>
            <person name="Aroh O."/>
            <person name="Sun Y."/>
            <person name="Lan Y."/>
            <person name="Juniper S.K."/>
            <person name="Young C.R."/>
            <person name="Angers B."/>
            <person name="Qian P.Y."/>
        </authorList>
    </citation>
    <scope>NUCLEOTIDE SEQUENCE</scope>
    <source>
        <strain evidence="10">R07B-5</strain>
    </source>
</reference>
<evidence type="ECO:0000256" key="6">
    <source>
        <dbReference type="ARBA" id="ARBA00022837"/>
    </source>
</evidence>
<comment type="subunit">
    <text evidence="3">Homotrimer.</text>
</comment>
<comment type="caution">
    <text evidence="10">The sequence shown here is derived from an EMBL/GenBank/DDBJ whole genome shotgun (WGS) entry which is preliminary data.</text>
</comment>
<evidence type="ECO:0000256" key="3">
    <source>
        <dbReference type="ARBA" id="ARBA00011233"/>
    </source>
</evidence>
<keyword evidence="5" id="KW-0430">Lectin</keyword>
<accession>A0AAD9L6C7</accession>
<dbReference type="GO" id="GO:0042806">
    <property type="term" value="F:fucose binding"/>
    <property type="evidence" value="ECO:0007669"/>
    <property type="project" value="UniProtKB-ARBA"/>
</dbReference>
<dbReference type="EMBL" id="JAODUO010000319">
    <property type="protein sequence ID" value="KAK2183193.1"/>
    <property type="molecule type" value="Genomic_DNA"/>
</dbReference>
<gene>
    <name evidence="10" type="ORF">NP493_320g00024</name>
</gene>
<comment type="similarity">
    <text evidence="2">Belongs to the fucolectin family.</text>
</comment>
<feature type="signal peptide" evidence="8">
    <location>
        <begin position="1"/>
        <end position="26"/>
    </location>
</feature>
<keyword evidence="6" id="KW-0106">Calcium</keyword>
<keyword evidence="8" id="KW-0732">Signal</keyword>
<evidence type="ECO:0000256" key="8">
    <source>
        <dbReference type="SAM" id="SignalP"/>
    </source>
</evidence>
<dbReference type="GO" id="GO:0001868">
    <property type="term" value="P:regulation of complement activation, lectin pathway"/>
    <property type="evidence" value="ECO:0007669"/>
    <property type="project" value="UniProtKB-ARBA"/>
</dbReference>
<dbReference type="Proteomes" id="UP001209878">
    <property type="component" value="Unassembled WGS sequence"/>
</dbReference>
<dbReference type="SMART" id="SM00607">
    <property type="entry name" value="FTP"/>
    <property type="match status" value="1"/>
</dbReference>
<dbReference type="AlphaFoldDB" id="A0AAD9L6C7"/>
<organism evidence="10 11">
    <name type="scientific">Ridgeia piscesae</name>
    <name type="common">Tubeworm</name>
    <dbReference type="NCBI Taxonomy" id="27915"/>
    <lineage>
        <taxon>Eukaryota</taxon>
        <taxon>Metazoa</taxon>
        <taxon>Spiralia</taxon>
        <taxon>Lophotrochozoa</taxon>
        <taxon>Annelida</taxon>
        <taxon>Polychaeta</taxon>
        <taxon>Sedentaria</taxon>
        <taxon>Canalipalpata</taxon>
        <taxon>Sabellida</taxon>
        <taxon>Siboglinidae</taxon>
        <taxon>Ridgeia</taxon>
    </lineage>
</organism>
<dbReference type="PANTHER" id="PTHR45713:SF6">
    <property type="entry name" value="F5_8 TYPE C DOMAIN-CONTAINING PROTEIN"/>
    <property type="match status" value="1"/>
</dbReference>